<evidence type="ECO:0000256" key="2">
    <source>
        <dbReference type="PROSITE-ProRule" id="PRU00497"/>
    </source>
</evidence>
<feature type="signal peptide" evidence="3">
    <location>
        <begin position="1"/>
        <end position="17"/>
    </location>
</feature>
<dbReference type="Proteomes" id="UP000887116">
    <property type="component" value="Unassembled WGS sequence"/>
</dbReference>
<dbReference type="Pfam" id="PF00379">
    <property type="entry name" value="Chitin_bind_4"/>
    <property type="match status" value="1"/>
</dbReference>
<dbReference type="PRINTS" id="PR00947">
    <property type="entry name" value="CUTICLE"/>
</dbReference>
<keyword evidence="1 2" id="KW-0193">Cuticle</keyword>
<evidence type="ECO:0000313" key="5">
    <source>
        <dbReference type="Proteomes" id="UP000887116"/>
    </source>
</evidence>
<keyword evidence="3" id="KW-0732">Signal</keyword>
<dbReference type="InterPro" id="IPR000618">
    <property type="entry name" value="Insect_cuticle"/>
</dbReference>
<evidence type="ECO:0000256" key="3">
    <source>
        <dbReference type="SAM" id="SignalP"/>
    </source>
</evidence>
<dbReference type="PANTHER" id="PTHR10380:SF173">
    <property type="entry name" value="CUTICULAR PROTEIN 47EF, ISOFORM C-RELATED"/>
    <property type="match status" value="1"/>
</dbReference>
<accession>A0A8X6G921</accession>
<reference evidence="4" key="1">
    <citation type="submission" date="2020-07" db="EMBL/GenBank/DDBJ databases">
        <title>Multicomponent nature underlies the extraordinary mechanical properties of spider dragline silk.</title>
        <authorList>
            <person name="Kono N."/>
            <person name="Nakamura H."/>
            <person name="Mori M."/>
            <person name="Yoshida Y."/>
            <person name="Ohtoshi R."/>
            <person name="Malay A.D."/>
            <person name="Moran D.A.P."/>
            <person name="Tomita M."/>
            <person name="Numata K."/>
            <person name="Arakawa K."/>
        </authorList>
    </citation>
    <scope>NUCLEOTIDE SEQUENCE</scope>
</reference>
<feature type="chain" id="PRO_5036451544" evidence="3">
    <location>
        <begin position="18"/>
        <end position="152"/>
    </location>
</feature>
<proteinExistence type="predicted"/>
<dbReference type="InterPro" id="IPR050468">
    <property type="entry name" value="Cuticle_Struct_Prot"/>
</dbReference>
<name>A0A8X6G921_TRICU</name>
<evidence type="ECO:0000313" key="4">
    <source>
        <dbReference type="EMBL" id="GFQ77173.1"/>
    </source>
</evidence>
<dbReference type="PANTHER" id="PTHR10380">
    <property type="entry name" value="CUTICLE PROTEIN"/>
    <property type="match status" value="1"/>
</dbReference>
<dbReference type="OrthoDB" id="8021718at2759"/>
<dbReference type="GO" id="GO:0008010">
    <property type="term" value="F:structural constituent of chitin-based larval cuticle"/>
    <property type="evidence" value="ECO:0007669"/>
    <property type="project" value="TreeGrafter"/>
</dbReference>
<sequence length="152" mass="16749">MFSLICFVFALATLAHTAPVPQNQLQDKDRRVGSLSRAGSDRIDQDIAYTSKPYQFGFELEDGYGMSQYRSEASDGTGVVKGSYGYMDPMGIYRKVEYTADSNGYRAVIRSNEPGTANQNVADALFIVEPPPPEVLEQGIQNDINPRNAKAK</sequence>
<evidence type="ECO:0000256" key="1">
    <source>
        <dbReference type="ARBA" id="ARBA00022460"/>
    </source>
</evidence>
<organism evidence="4 5">
    <name type="scientific">Trichonephila clavata</name>
    <name type="common">Joro spider</name>
    <name type="synonym">Nephila clavata</name>
    <dbReference type="NCBI Taxonomy" id="2740835"/>
    <lineage>
        <taxon>Eukaryota</taxon>
        <taxon>Metazoa</taxon>
        <taxon>Ecdysozoa</taxon>
        <taxon>Arthropoda</taxon>
        <taxon>Chelicerata</taxon>
        <taxon>Arachnida</taxon>
        <taxon>Araneae</taxon>
        <taxon>Araneomorphae</taxon>
        <taxon>Entelegynae</taxon>
        <taxon>Araneoidea</taxon>
        <taxon>Nephilidae</taxon>
        <taxon>Trichonephila</taxon>
    </lineage>
</organism>
<dbReference type="AlphaFoldDB" id="A0A8X6G921"/>
<dbReference type="EMBL" id="BMAO01001967">
    <property type="protein sequence ID" value="GFQ77173.1"/>
    <property type="molecule type" value="Genomic_DNA"/>
</dbReference>
<gene>
    <name evidence="4" type="primary">AVEN_27932_1</name>
    <name evidence="4" type="ORF">TNCT_689921</name>
</gene>
<dbReference type="GO" id="GO:0062129">
    <property type="term" value="C:chitin-based extracellular matrix"/>
    <property type="evidence" value="ECO:0007669"/>
    <property type="project" value="TreeGrafter"/>
</dbReference>
<dbReference type="PROSITE" id="PS51155">
    <property type="entry name" value="CHIT_BIND_RR_2"/>
    <property type="match status" value="1"/>
</dbReference>
<keyword evidence="5" id="KW-1185">Reference proteome</keyword>
<protein>
    <submittedName>
        <fullName evidence="4">Uncharacterized protein</fullName>
    </submittedName>
</protein>
<comment type="caution">
    <text evidence="4">The sequence shown here is derived from an EMBL/GenBank/DDBJ whole genome shotgun (WGS) entry which is preliminary data.</text>
</comment>